<keyword evidence="4" id="KW-1185">Reference proteome</keyword>
<comment type="caution">
    <text evidence="2">The sequence shown here is derived from an EMBL/GenBank/DDBJ whole genome shotgun (WGS) entry which is preliminary data.</text>
</comment>
<dbReference type="EMBL" id="NIPX01000003">
    <property type="protein sequence ID" value="OWJ85529.1"/>
    <property type="molecule type" value="Genomic_DNA"/>
</dbReference>
<dbReference type="Proteomes" id="UP000214673">
    <property type="component" value="Unassembled WGS sequence"/>
</dbReference>
<name>A0A212AVN0_9RHOB</name>
<protein>
    <submittedName>
        <fullName evidence="2">Uncharacterized protein</fullName>
    </submittedName>
</protein>
<evidence type="ECO:0000313" key="1">
    <source>
        <dbReference type="EMBL" id="OWJ79256.1"/>
    </source>
</evidence>
<dbReference type="Proteomes" id="UP000196640">
    <property type="component" value="Unassembled WGS sequence"/>
</dbReference>
<organism evidence="2 3">
    <name type="scientific">Haematobacter missouriensis</name>
    <dbReference type="NCBI Taxonomy" id="366616"/>
    <lineage>
        <taxon>Bacteria</taxon>
        <taxon>Pseudomonadati</taxon>
        <taxon>Pseudomonadota</taxon>
        <taxon>Alphaproteobacteria</taxon>
        <taxon>Rhodobacterales</taxon>
        <taxon>Paracoccaceae</taxon>
        <taxon>Haematobacter</taxon>
    </lineage>
</organism>
<accession>A0A212AVN0</accession>
<evidence type="ECO:0000313" key="3">
    <source>
        <dbReference type="Proteomes" id="UP000196640"/>
    </source>
</evidence>
<evidence type="ECO:0000313" key="4">
    <source>
        <dbReference type="Proteomes" id="UP000214673"/>
    </source>
</evidence>
<gene>
    <name evidence="2" type="ORF">CDV52_03960</name>
    <name evidence="1" type="ORF">CDV53_01740</name>
</gene>
<sequence length="144" mass="15586">MHDATCEHMEGALTEGSGFSVIRRPEFARFIVVEPLPLIATDIVEAIRGSAGECDVQVFPLPDIAHHAMAEMSDVTAAFLSMRKQAILDSGLHRSVKDRGGQVIIVSGSLAEEEALSEGWLLLREPFTGDMVDNLLARLSGQVN</sequence>
<dbReference type="EMBL" id="NIPV01000007">
    <property type="protein sequence ID" value="OWJ79256.1"/>
    <property type="molecule type" value="Genomic_DNA"/>
</dbReference>
<reference evidence="3 4" key="1">
    <citation type="submission" date="2016-11" db="EMBL/GenBank/DDBJ databases">
        <title>Comparison of Traditional DNA-DNA Hybridization with In Silico Genomic Analysis.</title>
        <authorList>
            <person name="Nicholson A.C."/>
            <person name="Sammons S."/>
            <person name="Humrighouse B.W."/>
            <person name="Graziano J."/>
            <person name="Lasker B."/>
            <person name="Whitney A.M."/>
            <person name="Mcquiston J.R."/>
        </authorList>
    </citation>
    <scope>NUCLEOTIDE SEQUENCE [LARGE SCALE GENOMIC DNA]</scope>
    <source>
        <strain evidence="1 4">H1892</strain>
        <strain evidence="2 3">H2381</strain>
    </source>
</reference>
<evidence type="ECO:0000313" key="2">
    <source>
        <dbReference type="EMBL" id="OWJ85529.1"/>
    </source>
</evidence>
<dbReference type="AlphaFoldDB" id="A0A212AVN0"/>
<proteinExistence type="predicted"/>